<reference evidence="3" key="1">
    <citation type="journal article" date="2017" name="Plant J.">
        <title>The pomegranate (Punica granatum L.) genome and the genomics of punicalagin biosynthesis.</title>
        <authorList>
            <person name="Qin G."/>
            <person name="Xu C."/>
            <person name="Ming R."/>
            <person name="Tang H."/>
            <person name="Guyot R."/>
            <person name="Kramer E.M."/>
            <person name="Hu Y."/>
            <person name="Yi X."/>
            <person name="Qi Y."/>
            <person name="Xu X."/>
            <person name="Gao Z."/>
            <person name="Pan H."/>
            <person name="Jian J."/>
            <person name="Tian Y."/>
            <person name="Yue Z."/>
            <person name="Xu Y."/>
        </authorList>
    </citation>
    <scope>NUCLEOTIDE SEQUENCE [LARGE SCALE GENOMIC DNA]</scope>
    <source>
        <strain evidence="3">cv. Dabenzi</strain>
    </source>
</reference>
<organism evidence="2 3">
    <name type="scientific">Punica granatum</name>
    <name type="common">Pomegranate</name>
    <dbReference type="NCBI Taxonomy" id="22663"/>
    <lineage>
        <taxon>Eukaryota</taxon>
        <taxon>Viridiplantae</taxon>
        <taxon>Streptophyta</taxon>
        <taxon>Embryophyta</taxon>
        <taxon>Tracheophyta</taxon>
        <taxon>Spermatophyta</taxon>
        <taxon>Magnoliopsida</taxon>
        <taxon>eudicotyledons</taxon>
        <taxon>Gunneridae</taxon>
        <taxon>Pentapetalae</taxon>
        <taxon>rosids</taxon>
        <taxon>malvids</taxon>
        <taxon>Myrtales</taxon>
        <taxon>Lythraceae</taxon>
        <taxon>Punica</taxon>
    </lineage>
</organism>
<feature type="region of interest" description="Disordered" evidence="1">
    <location>
        <begin position="226"/>
        <end position="249"/>
    </location>
</feature>
<feature type="compositionally biased region" description="Basic residues" evidence="1">
    <location>
        <begin position="239"/>
        <end position="249"/>
    </location>
</feature>
<evidence type="ECO:0000313" key="2">
    <source>
        <dbReference type="EMBL" id="OWM72761.1"/>
    </source>
</evidence>
<dbReference type="EMBL" id="MTKT01004026">
    <property type="protein sequence ID" value="OWM72761.1"/>
    <property type="molecule type" value="Genomic_DNA"/>
</dbReference>
<proteinExistence type="predicted"/>
<evidence type="ECO:0000313" key="3">
    <source>
        <dbReference type="Proteomes" id="UP000197138"/>
    </source>
</evidence>
<dbReference type="Proteomes" id="UP000197138">
    <property type="component" value="Unassembled WGS sequence"/>
</dbReference>
<feature type="region of interest" description="Disordered" evidence="1">
    <location>
        <begin position="1"/>
        <end position="38"/>
    </location>
</feature>
<gene>
    <name evidence="2" type="ORF">CDL15_Pgr024813</name>
</gene>
<sequence>MRDKQNSHPRLSHTARTRDPQRKWPGCLLQHDPRSAPQRSSTVLGGFFLKHGAQADTPFEHFAIAYKTRSREKRGVHLTAGVNPYILSALGNVLPKLSLFSLSLHYSKIGHIHPSIGYHKAKILDIFFRESSHNTLEMTRPRITGTTTTRTTADSDFRPLGIRRRSTLELESYITRLGHPQQPSNCPNSETSLRQVNALQQEQSGTPRDAPRRRTHVCLMRQVVLSRRRKSSRDEPHHPNRRCPSRKDK</sequence>
<name>A0A218WKJ2_PUNGR</name>
<protein>
    <submittedName>
        <fullName evidence="2">Uncharacterized protein</fullName>
    </submittedName>
</protein>
<dbReference type="AlphaFoldDB" id="A0A218WKJ2"/>
<comment type="caution">
    <text evidence="2">The sequence shown here is derived from an EMBL/GenBank/DDBJ whole genome shotgun (WGS) entry which is preliminary data.</text>
</comment>
<accession>A0A218WKJ2</accession>
<evidence type="ECO:0000256" key="1">
    <source>
        <dbReference type="SAM" id="MobiDB-lite"/>
    </source>
</evidence>